<dbReference type="InterPro" id="IPR012902">
    <property type="entry name" value="N_methyl_site"/>
</dbReference>
<gene>
    <name evidence="3" type="ORF">Pan97_38600</name>
</gene>
<dbReference type="KEGG" id="bvo:Pan97_38600"/>
<evidence type="ECO:0000313" key="3">
    <source>
        <dbReference type="EMBL" id="QDU76803.1"/>
    </source>
</evidence>
<dbReference type="Proteomes" id="UP000318626">
    <property type="component" value="Chromosome"/>
</dbReference>
<feature type="transmembrane region" description="Helical" evidence="1">
    <location>
        <begin position="12"/>
        <end position="37"/>
    </location>
</feature>
<keyword evidence="1" id="KW-1133">Transmembrane helix</keyword>
<dbReference type="Pfam" id="PF07596">
    <property type="entry name" value="SBP_bac_10"/>
    <property type="match status" value="1"/>
</dbReference>
<dbReference type="PROSITE" id="PS00409">
    <property type="entry name" value="PROKAR_NTER_METHYL"/>
    <property type="match status" value="1"/>
</dbReference>
<keyword evidence="1" id="KW-0472">Membrane</keyword>
<dbReference type="EMBL" id="CP036289">
    <property type="protein sequence ID" value="QDU76803.1"/>
    <property type="molecule type" value="Genomic_DNA"/>
</dbReference>
<dbReference type="PANTHER" id="PTHR30093">
    <property type="entry name" value="GENERAL SECRETION PATHWAY PROTEIN G"/>
    <property type="match status" value="1"/>
</dbReference>
<evidence type="ECO:0000259" key="2">
    <source>
        <dbReference type="Pfam" id="PF07596"/>
    </source>
</evidence>
<keyword evidence="1" id="KW-0812">Transmembrane</keyword>
<proteinExistence type="predicted"/>
<dbReference type="SUPFAM" id="SSF54523">
    <property type="entry name" value="Pili subunits"/>
    <property type="match status" value="1"/>
</dbReference>
<dbReference type="NCBIfam" id="TIGR04294">
    <property type="entry name" value="pre_pil_HX9DG"/>
    <property type="match status" value="1"/>
</dbReference>
<evidence type="ECO:0000313" key="4">
    <source>
        <dbReference type="Proteomes" id="UP000318626"/>
    </source>
</evidence>
<evidence type="ECO:0000256" key="1">
    <source>
        <dbReference type="SAM" id="Phobius"/>
    </source>
</evidence>
<dbReference type="Gene3D" id="3.30.700.10">
    <property type="entry name" value="Glycoprotein, Type 4 Pilin"/>
    <property type="match status" value="1"/>
</dbReference>
<feature type="domain" description="DUF1559" evidence="2">
    <location>
        <begin position="38"/>
        <end position="300"/>
    </location>
</feature>
<dbReference type="InterPro" id="IPR027558">
    <property type="entry name" value="Pre_pil_HX9DG_C"/>
</dbReference>
<dbReference type="AlphaFoldDB" id="A0A518CC51"/>
<sequence length="330" mass="35443">MFIRPHFSHQRHGFTLVELLVVIAIIGVLIALLLPAVQQAREAARRMQCTNHQKQIGLALHNYHDTYGSFPSGWIPQPSSSPGSGTPAWGWAAQILPFMEQNSLHDGLAVGVVSVPGGPSSNGVQTEPYYSLSQTIIATYRCPSDTGPDLHPDDSTTYLGQTSLTNYIAAVRSCQSHKGSADSQGLTHVGPADRKKGGFYGYSKTKMRDILDGTTNTIAISERVWEFTGNHGLGPAYAANWVGCGRTDKDTRCVRCLGFSPEAPINAGGRSATTASSNHPGGVMACMFDGSVRFVSENIDHFPEGNVDDPMDSIFEYMIAIADGQPLGSQ</sequence>
<name>A0A518CC51_9BACT</name>
<reference evidence="4" key="1">
    <citation type="submission" date="2019-02" db="EMBL/GenBank/DDBJ databases">
        <title>Deep-cultivation of Planctomycetes and their phenomic and genomic characterization uncovers novel biology.</title>
        <authorList>
            <person name="Wiegand S."/>
            <person name="Jogler M."/>
            <person name="Boedeker C."/>
            <person name="Pinto D."/>
            <person name="Vollmers J."/>
            <person name="Rivas-Marin E."/>
            <person name="Kohn T."/>
            <person name="Peeters S.H."/>
            <person name="Heuer A."/>
            <person name="Rast P."/>
            <person name="Oberbeckmann S."/>
            <person name="Bunk B."/>
            <person name="Jeske O."/>
            <person name="Meyerdierks A."/>
            <person name="Storesund J.E."/>
            <person name="Kallscheuer N."/>
            <person name="Luecker S."/>
            <person name="Lage O.M."/>
            <person name="Pohl T."/>
            <person name="Merkel B.J."/>
            <person name="Hornburger P."/>
            <person name="Mueller R.-W."/>
            <person name="Bruemmer F."/>
            <person name="Labrenz M."/>
            <person name="Spormann A.M."/>
            <person name="Op den Camp H."/>
            <person name="Overmann J."/>
            <person name="Amann R."/>
            <person name="Jetten M.S.M."/>
            <person name="Mascher T."/>
            <person name="Medema M.H."/>
            <person name="Devos D.P."/>
            <person name="Kaster A.-K."/>
            <person name="Ovreas L."/>
            <person name="Rohde M."/>
            <person name="Galperin M.Y."/>
            <person name="Jogler C."/>
        </authorList>
    </citation>
    <scope>NUCLEOTIDE SEQUENCE [LARGE SCALE GENOMIC DNA]</scope>
    <source>
        <strain evidence="4">Pan97</strain>
    </source>
</reference>
<dbReference type="NCBIfam" id="TIGR02532">
    <property type="entry name" value="IV_pilin_GFxxxE"/>
    <property type="match status" value="1"/>
</dbReference>
<dbReference type="PANTHER" id="PTHR30093:SF2">
    <property type="entry name" value="TYPE II SECRETION SYSTEM PROTEIN H"/>
    <property type="match status" value="1"/>
</dbReference>
<dbReference type="InterPro" id="IPR045584">
    <property type="entry name" value="Pilin-like"/>
</dbReference>
<keyword evidence="4" id="KW-1185">Reference proteome</keyword>
<accession>A0A518CC51</accession>
<protein>
    <submittedName>
        <fullName evidence="3">Putative major pilin subunit</fullName>
    </submittedName>
</protein>
<dbReference type="InterPro" id="IPR011453">
    <property type="entry name" value="DUF1559"/>
</dbReference>
<dbReference type="RefSeq" id="WP_144975204.1">
    <property type="nucleotide sequence ID" value="NZ_CP036289.1"/>
</dbReference>
<organism evidence="3 4">
    <name type="scientific">Bremerella volcania</name>
    <dbReference type="NCBI Taxonomy" id="2527984"/>
    <lineage>
        <taxon>Bacteria</taxon>
        <taxon>Pseudomonadati</taxon>
        <taxon>Planctomycetota</taxon>
        <taxon>Planctomycetia</taxon>
        <taxon>Pirellulales</taxon>
        <taxon>Pirellulaceae</taxon>
        <taxon>Bremerella</taxon>
    </lineage>
</organism>
<dbReference type="Pfam" id="PF07963">
    <property type="entry name" value="N_methyl"/>
    <property type="match status" value="1"/>
</dbReference>